<sequence>MYMEEFTATRALTEELAEEIMTHCGHYTSRITISCHDLIVNAPVLAVAWADLNIRPGDRVTITVESGHQPPDLEDRRALSDIAGLFRG</sequence>
<keyword evidence="2" id="KW-1185">Reference proteome</keyword>
<comment type="caution">
    <text evidence="1">The sequence shown here is derived from an EMBL/GenBank/DDBJ whole genome shotgun (WGS) entry which is preliminary data.</text>
</comment>
<dbReference type="RefSeq" id="WP_067528601.1">
    <property type="nucleotide sequence ID" value="NZ_JABELX010000022.1"/>
</dbReference>
<name>A0A849C9L4_9NOCA</name>
<protein>
    <submittedName>
        <fullName evidence="1">HPr family phosphocarrier protein</fullName>
    </submittedName>
</protein>
<evidence type="ECO:0000313" key="2">
    <source>
        <dbReference type="Proteomes" id="UP000586827"/>
    </source>
</evidence>
<proteinExistence type="predicted"/>
<organism evidence="1 2">
    <name type="scientific">Nocardia uniformis</name>
    <dbReference type="NCBI Taxonomy" id="53432"/>
    <lineage>
        <taxon>Bacteria</taxon>
        <taxon>Bacillati</taxon>
        <taxon>Actinomycetota</taxon>
        <taxon>Actinomycetes</taxon>
        <taxon>Mycobacteriales</taxon>
        <taxon>Nocardiaceae</taxon>
        <taxon>Nocardia</taxon>
    </lineage>
</organism>
<gene>
    <name evidence="1" type="ORF">HLB23_37610</name>
</gene>
<accession>A0A849C9L4</accession>
<evidence type="ECO:0000313" key="1">
    <source>
        <dbReference type="EMBL" id="NNH75503.1"/>
    </source>
</evidence>
<reference evidence="1 2" key="1">
    <citation type="submission" date="2020-05" db="EMBL/GenBank/DDBJ databases">
        <title>MicrobeNet Type strains.</title>
        <authorList>
            <person name="Nicholson A.C."/>
        </authorList>
    </citation>
    <scope>NUCLEOTIDE SEQUENCE [LARGE SCALE GENOMIC DNA]</scope>
    <source>
        <strain evidence="1 2">JCM 3224</strain>
    </source>
</reference>
<dbReference type="Proteomes" id="UP000586827">
    <property type="component" value="Unassembled WGS sequence"/>
</dbReference>
<dbReference type="EMBL" id="JABELX010000022">
    <property type="protein sequence ID" value="NNH75503.1"/>
    <property type="molecule type" value="Genomic_DNA"/>
</dbReference>
<dbReference type="AlphaFoldDB" id="A0A849C9L4"/>